<keyword evidence="2" id="KW-1185">Reference proteome</keyword>
<protein>
    <submittedName>
        <fullName evidence="1">Uncharacterized protein</fullName>
    </submittedName>
</protein>
<evidence type="ECO:0000313" key="2">
    <source>
        <dbReference type="Proteomes" id="UP001162131"/>
    </source>
</evidence>
<name>A0AAU9ISZ7_9CILI</name>
<accession>A0AAU9ISZ7</accession>
<proteinExistence type="predicted"/>
<evidence type="ECO:0000313" key="1">
    <source>
        <dbReference type="EMBL" id="CAG9317614.1"/>
    </source>
</evidence>
<gene>
    <name evidence="1" type="ORF">BSTOLATCC_MIC18857</name>
</gene>
<organism evidence="1 2">
    <name type="scientific">Blepharisma stoltei</name>
    <dbReference type="NCBI Taxonomy" id="1481888"/>
    <lineage>
        <taxon>Eukaryota</taxon>
        <taxon>Sar</taxon>
        <taxon>Alveolata</taxon>
        <taxon>Ciliophora</taxon>
        <taxon>Postciliodesmatophora</taxon>
        <taxon>Heterotrichea</taxon>
        <taxon>Heterotrichida</taxon>
        <taxon>Blepharismidae</taxon>
        <taxon>Blepharisma</taxon>
    </lineage>
</organism>
<dbReference type="EMBL" id="CAJZBQ010000018">
    <property type="protein sequence ID" value="CAG9317614.1"/>
    <property type="molecule type" value="Genomic_DNA"/>
</dbReference>
<sequence length="99" mass="11072">MYLQLFPRASSIFLSKSDRILLLELGDLFIKLTTILHNAALSQKKLSIYFPVNKLNTFKGKAPEFKSIGRFAPSFLLISLLINSSSNNFLSLSGSSFKI</sequence>
<dbReference type="Proteomes" id="UP001162131">
    <property type="component" value="Unassembled WGS sequence"/>
</dbReference>
<dbReference type="AlphaFoldDB" id="A0AAU9ISZ7"/>
<reference evidence="1" key="1">
    <citation type="submission" date="2021-09" db="EMBL/GenBank/DDBJ databases">
        <authorList>
            <consortium name="AG Swart"/>
            <person name="Singh M."/>
            <person name="Singh A."/>
            <person name="Seah K."/>
            <person name="Emmerich C."/>
        </authorList>
    </citation>
    <scope>NUCLEOTIDE SEQUENCE</scope>
    <source>
        <strain evidence="1">ATCC30299</strain>
    </source>
</reference>
<comment type="caution">
    <text evidence="1">The sequence shown here is derived from an EMBL/GenBank/DDBJ whole genome shotgun (WGS) entry which is preliminary data.</text>
</comment>